<protein>
    <submittedName>
        <fullName evidence="1">Uncharacterized protein</fullName>
    </submittedName>
</protein>
<evidence type="ECO:0000313" key="2">
    <source>
        <dbReference type="Proteomes" id="UP001218188"/>
    </source>
</evidence>
<organism evidence="1 2">
    <name type="scientific">Mycena alexandri</name>
    <dbReference type="NCBI Taxonomy" id="1745969"/>
    <lineage>
        <taxon>Eukaryota</taxon>
        <taxon>Fungi</taxon>
        <taxon>Dikarya</taxon>
        <taxon>Basidiomycota</taxon>
        <taxon>Agaricomycotina</taxon>
        <taxon>Agaricomycetes</taxon>
        <taxon>Agaricomycetidae</taxon>
        <taxon>Agaricales</taxon>
        <taxon>Marasmiineae</taxon>
        <taxon>Mycenaceae</taxon>
        <taxon>Mycena</taxon>
    </lineage>
</organism>
<accession>A0AAD6XC47</accession>
<sequence>MKFLGAITQRSGAMVLHMNTTEAADWLKANMEAFLASLGGTSVFKDRLYNVVAQFVSLSFDPSQDGALHIVEGDNNLPSGALAKMHWIKPAERRSPGQKVAH</sequence>
<feature type="non-terminal residue" evidence="1">
    <location>
        <position position="102"/>
    </location>
</feature>
<dbReference type="Proteomes" id="UP001218188">
    <property type="component" value="Unassembled WGS sequence"/>
</dbReference>
<evidence type="ECO:0000313" key="1">
    <source>
        <dbReference type="EMBL" id="KAJ7042935.1"/>
    </source>
</evidence>
<comment type="caution">
    <text evidence="1">The sequence shown here is derived from an EMBL/GenBank/DDBJ whole genome shotgun (WGS) entry which is preliminary data.</text>
</comment>
<reference evidence="1" key="1">
    <citation type="submission" date="2023-03" db="EMBL/GenBank/DDBJ databases">
        <title>Massive genome expansion in bonnet fungi (Mycena s.s.) driven by repeated elements and novel gene families across ecological guilds.</title>
        <authorList>
            <consortium name="Lawrence Berkeley National Laboratory"/>
            <person name="Harder C.B."/>
            <person name="Miyauchi S."/>
            <person name="Viragh M."/>
            <person name="Kuo A."/>
            <person name="Thoen E."/>
            <person name="Andreopoulos B."/>
            <person name="Lu D."/>
            <person name="Skrede I."/>
            <person name="Drula E."/>
            <person name="Henrissat B."/>
            <person name="Morin E."/>
            <person name="Kohler A."/>
            <person name="Barry K."/>
            <person name="LaButti K."/>
            <person name="Morin E."/>
            <person name="Salamov A."/>
            <person name="Lipzen A."/>
            <person name="Mereny Z."/>
            <person name="Hegedus B."/>
            <person name="Baldrian P."/>
            <person name="Stursova M."/>
            <person name="Weitz H."/>
            <person name="Taylor A."/>
            <person name="Grigoriev I.V."/>
            <person name="Nagy L.G."/>
            <person name="Martin F."/>
            <person name="Kauserud H."/>
        </authorList>
    </citation>
    <scope>NUCLEOTIDE SEQUENCE</scope>
    <source>
        <strain evidence="1">CBHHK200</strain>
    </source>
</reference>
<proteinExistence type="predicted"/>
<keyword evidence="2" id="KW-1185">Reference proteome</keyword>
<dbReference type="AlphaFoldDB" id="A0AAD6XC47"/>
<name>A0AAD6XC47_9AGAR</name>
<gene>
    <name evidence="1" type="ORF">C8F04DRAFT_945129</name>
</gene>
<dbReference type="EMBL" id="JARJCM010000011">
    <property type="protein sequence ID" value="KAJ7042935.1"/>
    <property type="molecule type" value="Genomic_DNA"/>
</dbReference>